<dbReference type="EMBL" id="QLLI01000008">
    <property type="protein sequence ID" value="RAI94299.1"/>
    <property type="molecule type" value="Genomic_DNA"/>
</dbReference>
<evidence type="ECO:0008006" key="3">
    <source>
        <dbReference type="Google" id="ProtNLM"/>
    </source>
</evidence>
<gene>
    <name evidence="1" type="ORF">DET54_10899</name>
</gene>
<sequence>MGKLKRKKPAIKMKKKPENFSIENMQGKFLHRFQIDNDFPTLHILYPFLHDYIDFKDECITKYNKLVRRESNIEHYYLDPTMGISVNIDTHNKSYQLLIGTKKVVDQPLLYDEGSMEELIEIIKNVQGIHIHSTCISENSLENEEFVVSIFNVSIDNLKIRTEILDGKNSFLKLPSTTWYEDGVITPGGVSIGTSLDENMQPIDSIISLRSYTDQGYESHKEIFWGNLKFEEGLVKNLSVIIDETNKDNILIKLEIFNLENPTTLFNTTIPIKTSENYLNFKSCFDKNGFCYFSLIKITRSEEVEETFNDAKLNNIIIIDANRREEFIRWIDPVRLDLGGLDGSKKILINEKSLEVGIYKHTNLQNLTDTYVRKIFNELVANKIGLALDLPLVNTSFHMDHATVGVITKLVPPPVFKLSEIKLELVQNFESLIDMVAFDIFICNSDRHIDNICFSKQQNLYYPMLIDHTRCLGGCMTNDLQKLNDDRFPYYLNLTGLEFINERISGVEVFDAIITRIKQINLDEIFSFFLDNELCKFIDSCSAYDEHIFEFLLKAFKKRQMHIESILKESLGL</sequence>
<dbReference type="Gene3D" id="1.10.1070.20">
    <property type="match status" value="1"/>
</dbReference>
<evidence type="ECO:0000313" key="1">
    <source>
        <dbReference type="EMBL" id="RAI94299.1"/>
    </source>
</evidence>
<protein>
    <recommendedName>
        <fullName evidence="3">Phosphatidylinositol 3-/4-kinase</fullName>
    </recommendedName>
</protein>
<accession>A0ABX9BIF3</accession>
<evidence type="ECO:0000313" key="2">
    <source>
        <dbReference type="Proteomes" id="UP000248827"/>
    </source>
</evidence>
<dbReference type="RefSeq" id="WP_111620240.1">
    <property type="nucleotide sequence ID" value="NZ_QLLI01000008.1"/>
</dbReference>
<dbReference type="Proteomes" id="UP000248827">
    <property type="component" value="Unassembled WGS sequence"/>
</dbReference>
<comment type="caution">
    <text evidence="1">The sequence shown here is derived from an EMBL/GenBank/DDBJ whole genome shotgun (WGS) entry which is preliminary data.</text>
</comment>
<proteinExistence type="predicted"/>
<organism evidence="1 2">
    <name type="scientific">Paenibacillus pabuli</name>
    <dbReference type="NCBI Taxonomy" id="1472"/>
    <lineage>
        <taxon>Bacteria</taxon>
        <taxon>Bacillati</taxon>
        <taxon>Bacillota</taxon>
        <taxon>Bacilli</taxon>
        <taxon>Bacillales</taxon>
        <taxon>Paenibacillaceae</taxon>
        <taxon>Paenibacillus</taxon>
    </lineage>
</organism>
<name>A0ABX9BIF3_9BACL</name>
<keyword evidence="2" id="KW-1185">Reference proteome</keyword>
<reference evidence="1 2" key="1">
    <citation type="submission" date="2018-06" db="EMBL/GenBank/DDBJ databases">
        <title>Freshwater and sediment microbial communities from various areas in North America, analyzing microbe dynamics in response to fracking.</title>
        <authorList>
            <person name="Lamendella R."/>
        </authorList>
    </citation>
    <scope>NUCLEOTIDE SEQUENCE [LARGE SCALE GENOMIC DNA]</scope>
    <source>
        <strain evidence="1 2">NG-13</strain>
    </source>
</reference>